<dbReference type="Gene3D" id="3.20.20.70">
    <property type="entry name" value="Aldolase class I"/>
    <property type="match status" value="1"/>
</dbReference>
<evidence type="ECO:0000259" key="1">
    <source>
        <dbReference type="Pfam" id="PF00724"/>
    </source>
</evidence>
<evidence type="ECO:0000313" key="2">
    <source>
        <dbReference type="EMBL" id="KAH7009309.1"/>
    </source>
</evidence>
<name>A0ABQ8FQB3_9PEZI</name>
<keyword evidence="3" id="KW-1185">Reference proteome</keyword>
<dbReference type="EMBL" id="JAGTJR010000111">
    <property type="protein sequence ID" value="KAH7009309.1"/>
    <property type="molecule type" value="Genomic_DNA"/>
</dbReference>
<evidence type="ECO:0000313" key="3">
    <source>
        <dbReference type="Proteomes" id="UP000774617"/>
    </source>
</evidence>
<comment type="caution">
    <text evidence="2">The sequence shown here is derived from an EMBL/GenBank/DDBJ whole genome shotgun (WGS) entry which is preliminary data.</text>
</comment>
<dbReference type="Pfam" id="PF00724">
    <property type="entry name" value="Oxidored_FMN"/>
    <property type="match status" value="1"/>
</dbReference>
<dbReference type="PANTHER" id="PTHR22893">
    <property type="entry name" value="NADH OXIDOREDUCTASE-RELATED"/>
    <property type="match status" value="1"/>
</dbReference>
<dbReference type="InterPro" id="IPR045247">
    <property type="entry name" value="Oye-like"/>
</dbReference>
<sequence>MSSLLEPTTLGDSLDLRNRICMGSMTRNRCVDDNKPTEATARHYAMRARDGAGLIIAEGTFVYLNGGEWLHAPVMFNESHAKAWKPVTDAVHREGGKILFQPWHPGRIQNENMPMLRNSGYPVLAPSKIKAAGGKYRLLDGIPGHTSNITEIKDPNEIIDQYKTSVRLAKDAGFDGVEILAQGGYVLHNFLCTHANSRTDKYGGSVENRCRFVLEVLDGVIEAWGSPRQVGIKICPSDDANDTTVSYDELSSTYDYLIRQMMTRRLGFINLSRRGAAFARLQDDFFKAGARPAGKELPPGYDPVEQFGHLVKYPGSPTMLMVNYEYTVEEGEELVRAGKVDLISFARPFIYNPDLISRIKQGLKLATNNRGGTVNYGPYAHVDENYNDWPSATGEVVKA</sequence>
<reference evidence="2 3" key="1">
    <citation type="journal article" date="2021" name="Nat. Commun.">
        <title>Genetic determinants of endophytism in the Arabidopsis root mycobiome.</title>
        <authorList>
            <person name="Mesny F."/>
            <person name="Miyauchi S."/>
            <person name="Thiergart T."/>
            <person name="Pickel B."/>
            <person name="Atanasova L."/>
            <person name="Karlsson M."/>
            <person name="Huettel B."/>
            <person name="Barry K.W."/>
            <person name="Haridas S."/>
            <person name="Chen C."/>
            <person name="Bauer D."/>
            <person name="Andreopoulos W."/>
            <person name="Pangilinan J."/>
            <person name="LaButti K."/>
            <person name="Riley R."/>
            <person name="Lipzen A."/>
            <person name="Clum A."/>
            <person name="Drula E."/>
            <person name="Henrissat B."/>
            <person name="Kohler A."/>
            <person name="Grigoriev I.V."/>
            <person name="Martin F.M."/>
            <person name="Hacquard S."/>
        </authorList>
    </citation>
    <scope>NUCLEOTIDE SEQUENCE [LARGE SCALE GENOMIC DNA]</scope>
    <source>
        <strain evidence="2 3">MPI-SDFR-AT-0080</strain>
    </source>
</reference>
<protein>
    <recommendedName>
        <fullName evidence="1">NADH:flavin oxidoreductase/NADH oxidase N-terminal domain-containing protein</fullName>
    </recommendedName>
</protein>
<feature type="domain" description="NADH:flavin oxidoreductase/NADH oxidase N-terminal" evidence="1">
    <location>
        <begin position="4"/>
        <end position="364"/>
    </location>
</feature>
<dbReference type="InterPro" id="IPR013785">
    <property type="entry name" value="Aldolase_TIM"/>
</dbReference>
<dbReference type="InterPro" id="IPR001155">
    <property type="entry name" value="OxRdtase_FMN_N"/>
</dbReference>
<gene>
    <name evidence="2" type="ORF">B0J12DRAFT_691605</name>
</gene>
<organism evidence="2 3">
    <name type="scientific">Macrophomina phaseolina</name>
    <dbReference type="NCBI Taxonomy" id="35725"/>
    <lineage>
        <taxon>Eukaryota</taxon>
        <taxon>Fungi</taxon>
        <taxon>Dikarya</taxon>
        <taxon>Ascomycota</taxon>
        <taxon>Pezizomycotina</taxon>
        <taxon>Dothideomycetes</taxon>
        <taxon>Dothideomycetes incertae sedis</taxon>
        <taxon>Botryosphaeriales</taxon>
        <taxon>Botryosphaeriaceae</taxon>
        <taxon>Macrophomina</taxon>
    </lineage>
</organism>
<accession>A0ABQ8FQB3</accession>
<proteinExistence type="predicted"/>
<dbReference type="SUPFAM" id="SSF51395">
    <property type="entry name" value="FMN-linked oxidoreductases"/>
    <property type="match status" value="1"/>
</dbReference>
<dbReference type="PANTHER" id="PTHR22893:SF91">
    <property type="entry name" value="NADPH DEHYDROGENASE 2-RELATED"/>
    <property type="match status" value="1"/>
</dbReference>
<dbReference type="Proteomes" id="UP000774617">
    <property type="component" value="Unassembled WGS sequence"/>
</dbReference>